<dbReference type="STRING" id="290054.SAMN02745114_01689"/>
<dbReference type="Proteomes" id="UP000190657">
    <property type="component" value="Unassembled WGS sequence"/>
</dbReference>
<keyword evidence="2" id="KW-1185">Reference proteome</keyword>
<reference evidence="1 2" key="1">
    <citation type="submission" date="2017-02" db="EMBL/GenBank/DDBJ databases">
        <authorList>
            <person name="Peterson S.W."/>
        </authorList>
    </citation>
    <scope>NUCLEOTIDE SEQUENCE [LARGE SCALE GENOMIC DNA]</scope>
    <source>
        <strain evidence="1 2">ATCC 51222</strain>
    </source>
</reference>
<evidence type="ECO:0000313" key="1">
    <source>
        <dbReference type="EMBL" id="SJZ82149.1"/>
    </source>
</evidence>
<proteinExistence type="predicted"/>
<dbReference type="AlphaFoldDB" id="A0A1T4NS87"/>
<protein>
    <submittedName>
        <fullName evidence="1">Uncharacterized protein</fullName>
    </submittedName>
</protein>
<organism evidence="1 2">
    <name type="scientific">Eubacterium coprostanoligenes</name>
    <dbReference type="NCBI Taxonomy" id="290054"/>
    <lineage>
        <taxon>Bacteria</taxon>
        <taxon>Bacillati</taxon>
        <taxon>Bacillota</taxon>
        <taxon>Clostridia</taxon>
        <taxon>Eubacteriales</taxon>
        <taxon>Eubacteriaceae</taxon>
        <taxon>Eubacterium</taxon>
    </lineage>
</organism>
<sequence length="120" mass="13814">MIGEKISAECFDSKFAVDYLEKLSDILLDAYHFKITINKIVENTNEDISVLKEDEGIKTAKNAIEEFVVVASSLSNTLEDTLKTIRYGFVVPDREFNLMKQYKKDLRDLSSQISNIEWKI</sequence>
<dbReference type="RefSeq" id="WP_078769109.1">
    <property type="nucleotide sequence ID" value="NZ_FUWW01000029.1"/>
</dbReference>
<gene>
    <name evidence="1" type="ORF">SAMN02745114_01689</name>
</gene>
<name>A0A1T4NS87_9FIRM</name>
<dbReference type="EMBL" id="FUWW01000029">
    <property type="protein sequence ID" value="SJZ82149.1"/>
    <property type="molecule type" value="Genomic_DNA"/>
</dbReference>
<evidence type="ECO:0000313" key="2">
    <source>
        <dbReference type="Proteomes" id="UP000190657"/>
    </source>
</evidence>
<accession>A0A1T4NS87</accession>